<evidence type="ECO:0000313" key="1">
    <source>
        <dbReference type="EMBL" id="KAJ6635507.1"/>
    </source>
</evidence>
<organism evidence="1 2">
    <name type="scientific">Pseudolycoriella hygida</name>
    <dbReference type="NCBI Taxonomy" id="35572"/>
    <lineage>
        <taxon>Eukaryota</taxon>
        <taxon>Metazoa</taxon>
        <taxon>Ecdysozoa</taxon>
        <taxon>Arthropoda</taxon>
        <taxon>Hexapoda</taxon>
        <taxon>Insecta</taxon>
        <taxon>Pterygota</taxon>
        <taxon>Neoptera</taxon>
        <taxon>Endopterygota</taxon>
        <taxon>Diptera</taxon>
        <taxon>Nematocera</taxon>
        <taxon>Sciaroidea</taxon>
        <taxon>Sciaridae</taxon>
        <taxon>Pseudolycoriella</taxon>
    </lineage>
</organism>
<reference evidence="1" key="1">
    <citation type="submission" date="2022-07" db="EMBL/GenBank/DDBJ databases">
        <authorList>
            <person name="Trinca V."/>
            <person name="Uliana J.V.C."/>
            <person name="Torres T.T."/>
            <person name="Ward R.J."/>
            <person name="Monesi N."/>
        </authorList>
    </citation>
    <scope>NUCLEOTIDE SEQUENCE</scope>
    <source>
        <strain evidence="1">HSMRA1968</strain>
        <tissue evidence="1">Whole embryos</tissue>
    </source>
</reference>
<proteinExistence type="predicted"/>
<protein>
    <submittedName>
        <fullName evidence="1">Uncharacterized protein</fullName>
    </submittedName>
</protein>
<dbReference type="AlphaFoldDB" id="A0A9Q0MPB2"/>
<evidence type="ECO:0000313" key="2">
    <source>
        <dbReference type="Proteomes" id="UP001151699"/>
    </source>
</evidence>
<dbReference type="Proteomes" id="UP001151699">
    <property type="component" value="Chromosome C"/>
</dbReference>
<comment type="caution">
    <text evidence="1">The sequence shown here is derived from an EMBL/GenBank/DDBJ whole genome shotgun (WGS) entry which is preliminary data.</text>
</comment>
<keyword evidence="2" id="KW-1185">Reference proteome</keyword>
<accession>A0A9Q0MPB2</accession>
<sequence length="58" mass="6727">MMHHASMVVADAVNNSYNNIILQHHAPAFCVAYDIPETIYWTVVFQSNWMWNCIRQSG</sequence>
<dbReference type="EMBL" id="WJQU01000004">
    <property type="protein sequence ID" value="KAJ6635507.1"/>
    <property type="molecule type" value="Genomic_DNA"/>
</dbReference>
<gene>
    <name evidence="1" type="ORF">Bhyg_14093</name>
</gene>
<name>A0A9Q0MPB2_9DIPT</name>